<dbReference type="PANTHER" id="PTHR43531:SF11">
    <property type="entry name" value="METHYL-ACCEPTING CHEMOTAXIS PROTEIN 3"/>
    <property type="match status" value="1"/>
</dbReference>
<reference evidence="10 11" key="1">
    <citation type="submission" date="2020-05" db="EMBL/GenBank/DDBJ databases">
        <title>Draft genome sequence of Desulfovibrio sp. strain HN2T.</title>
        <authorList>
            <person name="Ueno A."/>
            <person name="Tamazawa S."/>
            <person name="Tamamura S."/>
            <person name="Murakami T."/>
            <person name="Kiyama T."/>
            <person name="Inomata H."/>
            <person name="Amano Y."/>
            <person name="Miyakawa K."/>
            <person name="Tamaki H."/>
            <person name="Naganuma T."/>
            <person name="Kaneko K."/>
        </authorList>
    </citation>
    <scope>NUCLEOTIDE SEQUENCE [LARGE SCALE GENOMIC DNA]</scope>
    <source>
        <strain evidence="10 11">HN2</strain>
    </source>
</reference>
<proteinExistence type="inferred from homology"/>
<dbReference type="SMART" id="SM00283">
    <property type="entry name" value="MA"/>
    <property type="match status" value="1"/>
</dbReference>
<dbReference type="FunFam" id="1.10.287.950:FF:000001">
    <property type="entry name" value="Methyl-accepting chemotaxis sensory transducer"/>
    <property type="match status" value="1"/>
</dbReference>
<dbReference type="GO" id="GO:0004888">
    <property type="term" value="F:transmembrane signaling receptor activity"/>
    <property type="evidence" value="ECO:0007669"/>
    <property type="project" value="TreeGrafter"/>
</dbReference>
<feature type="domain" description="Methyl-accepting transducer" evidence="8">
    <location>
        <begin position="375"/>
        <end position="590"/>
    </location>
</feature>
<evidence type="ECO:0000259" key="8">
    <source>
        <dbReference type="PROSITE" id="PS50111"/>
    </source>
</evidence>
<dbReference type="Gene3D" id="1.20.1440.210">
    <property type="match status" value="1"/>
</dbReference>
<comment type="caution">
    <text evidence="10">The sequence shown here is derived from an EMBL/GenBank/DDBJ whole genome shotgun (WGS) entry which is preliminary data.</text>
</comment>
<evidence type="ECO:0000256" key="2">
    <source>
        <dbReference type="ARBA" id="ARBA00022500"/>
    </source>
</evidence>
<keyword evidence="7" id="KW-0812">Transmembrane</keyword>
<evidence type="ECO:0000313" key="10">
    <source>
        <dbReference type="EMBL" id="GFM31734.1"/>
    </source>
</evidence>
<feature type="compositionally biased region" description="Low complexity" evidence="6">
    <location>
        <begin position="387"/>
        <end position="396"/>
    </location>
</feature>
<comment type="subcellular location">
    <subcellularLocation>
        <location evidence="1">Membrane</location>
    </subcellularLocation>
</comment>
<comment type="similarity">
    <text evidence="3">Belongs to the methyl-accepting chemotaxis (MCP) protein family.</text>
</comment>
<evidence type="ECO:0000256" key="3">
    <source>
        <dbReference type="ARBA" id="ARBA00029447"/>
    </source>
</evidence>
<dbReference type="PANTHER" id="PTHR43531">
    <property type="entry name" value="PROTEIN ICFG"/>
    <property type="match status" value="1"/>
</dbReference>
<feature type="compositionally biased region" description="Basic and acidic residues" evidence="6">
    <location>
        <begin position="638"/>
        <end position="647"/>
    </location>
</feature>
<keyword evidence="4" id="KW-0807">Transducer</keyword>
<organism evidence="10 11">
    <name type="scientific">Desulfovibrio subterraneus</name>
    <dbReference type="NCBI Taxonomy" id="2718620"/>
    <lineage>
        <taxon>Bacteria</taxon>
        <taxon>Pseudomonadati</taxon>
        <taxon>Thermodesulfobacteriota</taxon>
        <taxon>Desulfovibrionia</taxon>
        <taxon>Desulfovibrionales</taxon>
        <taxon>Desulfovibrionaceae</taxon>
        <taxon>Desulfovibrio</taxon>
    </lineage>
</organism>
<keyword evidence="5" id="KW-0175">Coiled coil</keyword>
<dbReference type="InterPro" id="IPR051310">
    <property type="entry name" value="MCP_chemotaxis"/>
</dbReference>
<dbReference type="RefSeq" id="WP_243452021.1">
    <property type="nucleotide sequence ID" value="NZ_BLVO01000001.1"/>
</dbReference>
<keyword evidence="7" id="KW-1133">Transmembrane helix</keyword>
<feature type="coiled-coil region" evidence="5">
    <location>
        <begin position="561"/>
        <end position="588"/>
    </location>
</feature>
<keyword evidence="7" id="KW-0472">Membrane</keyword>
<dbReference type="GO" id="GO:0005886">
    <property type="term" value="C:plasma membrane"/>
    <property type="evidence" value="ECO:0007669"/>
    <property type="project" value="TreeGrafter"/>
</dbReference>
<dbReference type="Pfam" id="PF12729">
    <property type="entry name" value="4HB_MCP_1"/>
    <property type="match status" value="1"/>
</dbReference>
<dbReference type="Gene3D" id="1.10.287.950">
    <property type="entry name" value="Methyl-accepting chemotaxis protein"/>
    <property type="match status" value="1"/>
</dbReference>
<dbReference type="InterPro" id="IPR004089">
    <property type="entry name" value="MCPsignal_dom"/>
</dbReference>
<evidence type="ECO:0000256" key="5">
    <source>
        <dbReference type="SAM" id="Coils"/>
    </source>
</evidence>
<sequence>MFGTMKLSVKLYSGFLVVLVLLAILGATGFLAIESASDGFSDYRRKARQSNLIGRLQANMLMVRMSVKDFVLTGSEDSAKQFSDRFAEVVNFIQQAKQDINDPGRRKMVEETEAHAHDYQKAFEQVIEFRTKRNMHVDRLNANGPVMEQKLTQIFTTAERDGDQAGAYNAGLALRNLLLTRLYVMKFLETNAQADADRVVSEFTSLQKGLDYLNRTQQNPERKSLLKDIGLIEQQYMTDFKTLTSIIFARNDLMKNTLDKLGPDIATTTENLKLSIIEAQDKIGPAVQSRNDQAVLVIITAGSAAVILGLFIAFILTRNVMRQIGCDPSEIAEISDQLAGGNMAIAFRGNAVGVYASMKTMVSKLSTIVSDVTAAAENVASGSEELSASSQSLSQGATEQAASIEEVSSSMEEMSSNISLNAENARQTESLATQAALDAQEGGNAVAKTVEAMKHIAEKISIVEEIARQTNLLALNAAIEAARAGEHGKGFAVVAAEVRKLAERSGTAAAEISELSSSSVEVAERAGTMLMKLVPDIKKTADLVQEIASASNEQNAGAEQINKAIQQLDQVVQQNASASEEMSSTSEELASQASQLQESMGFFRISDASLGNRRQVKAVTSRSAIPKSKPAKQLAAPRKTEAPKDTGEGFSLAMEDDDAFERF</sequence>
<evidence type="ECO:0000256" key="7">
    <source>
        <dbReference type="SAM" id="Phobius"/>
    </source>
</evidence>
<accession>A0A7J0BEV1</accession>
<feature type="transmembrane region" description="Helical" evidence="7">
    <location>
        <begin position="294"/>
        <end position="316"/>
    </location>
</feature>
<dbReference type="InterPro" id="IPR032255">
    <property type="entry name" value="HBM"/>
</dbReference>
<keyword evidence="11" id="KW-1185">Reference proteome</keyword>
<evidence type="ECO:0000256" key="1">
    <source>
        <dbReference type="ARBA" id="ARBA00004370"/>
    </source>
</evidence>
<dbReference type="GO" id="GO:0007165">
    <property type="term" value="P:signal transduction"/>
    <property type="evidence" value="ECO:0007669"/>
    <property type="project" value="UniProtKB-KW"/>
</dbReference>
<evidence type="ECO:0000313" key="11">
    <source>
        <dbReference type="Proteomes" id="UP000503840"/>
    </source>
</evidence>
<dbReference type="Proteomes" id="UP000503840">
    <property type="component" value="Unassembled WGS sequence"/>
</dbReference>
<evidence type="ECO:0000256" key="4">
    <source>
        <dbReference type="PROSITE-ProRule" id="PRU00284"/>
    </source>
</evidence>
<protein>
    <submittedName>
        <fullName evidence="10">Methyl-accepting chemotaxis protein</fullName>
    </submittedName>
</protein>
<feature type="region of interest" description="Disordered" evidence="6">
    <location>
        <begin position="387"/>
        <end position="408"/>
    </location>
</feature>
<feature type="domain" description="HBM" evidence="9">
    <location>
        <begin position="45"/>
        <end position="284"/>
    </location>
</feature>
<feature type="region of interest" description="Disordered" evidence="6">
    <location>
        <begin position="617"/>
        <end position="663"/>
    </location>
</feature>
<dbReference type="SMART" id="SM01358">
    <property type="entry name" value="HBM"/>
    <property type="match status" value="1"/>
</dbReference>
<dbReference type="SUPFAM" id="SSF58104">
    <property type="entry name" value="Methyl-accepting chemotaxis protein (MCP) signaling domain"/>
    <property type="match status" value="1"/>
</dbReference>
<evidence type="ECO:0000256" key="6">
    <source>
        <dbReference type="SAM" id="MobiDB-lite"/>
    </source>
</evidence>
<gene>
    <name evidence="10" type="ORF">DSM101010T_00990</name>
</gene>
<dbReference type="Pfam" id="PF00015">
    <property type="entry name" value="MCPsignal"/>
    <property type="match status" value="1"/>
</dbReference>
<dbReference type="AlphaFoldDB" id="A0A7J0BEV1"/>
<dbReference type="InterPro" id="IPR024478">
    <property type="entry name" value="HlyB_4HB_MCP"/>
</dbReference>
<keyword evidence="2" id="KW-0145">Chemotaxis</keyword>
<evidence type="ECO:0000259" key="9">
    <source>
        <dbReference type="PROSITE" id="PS51753"/>
    </source>
</evidence>
<dbReference type="GO" id="GO:0006935">
    <property type="term" value="P:chemotaxis"/>
    <property type="evidence" value="ECO:0007669"/>
    <property type="project" value="UniProtKB-KW"/>
</dbReference>
<dbReference type="PROSITE" id="PS50111">
    <property type="entry name" value="CHEMOTAXIS_TRANSDUC_2"/>
    <property type="match status" value="1"/>
</dbReference>
<dbReference type="PROSITE" id="PS51753">
    <property type="entry name" value="HBM"/>
    <property type="match status" value="1"/>
</dbReference>
<feature type="compositionally biased region" description="Acidic residues" evidence="6">
    <location>
        <begin position="654"/>
        <end position="663"/>
    </location>
</feature>
<dbReference type="EMBL" id="BLVO01000001">
    <property type="protein sequence ID" value="GFM31734.1"/>
    <property type="molecule type" value="Genomic_DNA"/>
</dbReference>
<name>A0A7J0BEV1_9BACT</name>